<proteinExistence type="predicted"/>
<dbReference type="AlphaFoldDB" id="A0A3B0YT30"/>
<organism evidence="1">
    <name type="scientific">hydrothermal vent metagenome</name>
    <dbReference type="NCBI Taxonomy" id="652676"/>
    <lineage>
        <taxon>unclassified sequences</taxon>
        <taxon>metagenomes</taxon>
        <taxon>ecological metagenomes</taxon>
    </lineage>
</organism>
<protein>
    <submittedName>
        <fullName evidence="1">Uncharacterized protein</fullName>
    </submittedName>
</protein>
<dbReference type="EMBL" id="UOFJ01000638">
    <property type="protein sequence ID" value="VAW72024.1"/>
    <property type="molecule type" value="Genomic_DNA"/>
</dbReference>
<evidence type="ECO:0000313" key="1">
    <source>
        <dbReference type="EMBL" id="VAW72024.1"/>
    </source>
</evidence>
<sequence length="51" mass="5466">MNKTLAEPGCSDLEALKLNRMHPQTSVSVTDGVQSALFQYNDKSGVANGLE</sequence>
<reference evidence="1" key="1">
    <citation type="submission" date="2018-06" db="EMBL/GenBank/DDBJ databases">
        <authorList>
            <person name="Zhirakovskaya E."/>
        </authorList>
    </citation>
    <scope>NUCLEOTIDE SEQUENCE</scope>
</reference>
<name>A0A3B0YT30_9ZZZZ</name>
<accession>A0A3B0YT30</accession>
<gene>
    <name evidence="1" type="ORF">MNBD_GAMMA10-1566</name>
</gene>